<dbReference type="EMBL" id="FUYJ01000009">
    <property type="protein sequence ID" value="SKB05077.1"/>
    <property type="molecule type" value="Genomic_DNA"/>
</dbReference>
<dbReference type="Proteomes" id="UP000190042">
    <property type="component" value="Unassembled WGS sequence"/>
</dbReference>
<dbReference type="AlphaFoldDB" id="A0A1T4YT79"/>
<evidence type="ECO:0000313" key="2">
    <source>
        <dbReference type="EMBL" id="SKB05077.1"/>
    </source>
</evidence>
<sequence length="63" mass="6921">MSIPLVRRTLPNGEKGPYEPLFPSDAVEKLDETQLIMLGAMAGMQEQIEVLTAKVAKYEGGEE</sequence>
<reference evidence="3" key="1">
    <citation type="submission" date="2017-02" db="EMBL/GenBank/DDBJ databases">
        <authorList>
            <person name="Varghese N."/>
            <person name="Submissions S."/>
        </authorList>
    </citation>
    <scope>NUCLEOTIDE SEQUENCE [LARGE SCALE GENOMIC DNA]</scope>
    <source>
        <strain evidence="3">DSM 23966</strain>
    </source>
</reference>
<feature type="region of interest" description="Disordered" evidence="1">
    <location>
        <begin position="1"/>
        <end position="23"/>
    </location>
</feature>
<gene>
    <name evidence="2" type="ORF">SAMN04244570_3545</name>
</gene>
<proteinExistence type="predicted"/>
<accession>A0A1T4YT79</accession>
<keyword evidence="3" id="KW-1185">Reference proteome</keyword>
<evidence type="ECO:0000313" key="3">
    <source>
        <dbReference type="Proteomes" id="UP000190042"/>
    </source>
</evidence>
<name>A0A1T4YT79_9BACL</name>
<protein>
    <submittedName>
        <fullName evidence="2">Uncharacterized protein</fullName>
    </submittedName>
</protein>
<dbReference type="RefSeq" id="WP_078818510.1">
    <property type="nucleotide sequence ID" value="NZ_FUYJ01000009.1"/>
</dbReference>
<organism evidence="2 3">
    <name type="scientific">Sporosarcina newyorkensis</name>
    <dbReference type="NCBI Taxonomy" id="759851"/>
    <lineage>
        <taxon>Bacteria</taxon>
        <taxon>Bacillati</taxon>
        <taxon>Bacillota</taxon>
        <taxon>Bacilli</taxon>
        <taxon>Bacillales</taxon>
        <taxon>Caryophanaceae</taxon>
        <taxon>Sporosarcina</taxon>
    </lineage>
</organism>
<evidence type="ECO:0000256" key="1">
    <source>
        <dbReference type="SAM" id="MobiDB-lite"/>
    </source>
</evidence>